<keyword evidence="2" id="KW-1185">Reference proteome</keyword>
<evidence type="ECO:0008006" key="3">
    <source>
        <dbReference type="Google" id="ProtNLM"/>
    </source>
</evidence>
<dbReference type="Proteomes" id="UP000045285">
    <property type="component" value="Unassembled WGS sequence"/>
</dbReference>
<name>A0A090DMU1_MESPL</name>
<protein>
    <recommendedName>
        <fullName evidence="3">Alkaline proteinase inhibitor/ Outer membrane lipoprotein Omp19 domain-containing protein</fullName>
    </recommendedName>
</protein>
<reference evidence="2" key="1">
    <citation type="submission" date="2014-08" db="EMBL/GenBank/DDBJ databases">
        <authorList>
            <person name="Moulin L."/>
        </authorList>
    </citation>
    <scope>NUCLEOTIDE SEQUENCE [LARGE SCALE GENOMIC DNA]</scope>
</reference>
<gene>
    <name evidence="1" type="ORF">MPL3356_170077</name>
</gene>
<accession>A0A090DMU1</accession>
<evidence type="ECO:0000313" key="1">
    <source>
        <dbReference type="EMBL" id="CDX15072.1"/>
    </source>
</evidence>
<dbReference type="AlphaFoldDB" id="A0A090DMU1"/>
<dbReference type="STRING" id="69974.MPLDJ20_40224"/>
<organism evidence="1 2">
    <name type="scientific">Mesorhizobium plurifarium</name>
    <dbReference type="NCBI Taxonomy" id="69974"/>
    <lineage>
        <taxon>Bacteria</taxon>
        <taxon>Pseudomonadati</taxon>
        <taxon>Pseudomonadota</taxon>
        <taxon>Alphaproteobacteria</taxon>
        <taxon>Hyphomicrobiales</taxon>
        <taxon>Phyllobacteriaceae</taxon>
        <taxon>Mesorhizobium</taxon>
    </lineage>
</organism>
<evidence type="ECO:0000313" key="2">
    <source>
        <dbReference type="Proteomes" id="UP000045285"/>
    </source>
</evidence>
<dbReference type="EMBL" id="CCMZ01000009">
    <property type="protein sequence ID" value="CDX15072.1"/>
    <property type="molecule type" value="Genomic_DNA"/>
</dbReference>
<proteinExistence type="predicted"/>
<sequence length="130" mass="13434">MKLFVGLVVSVALFGGAHVLSGGEGQSTAVETASSSTYRLTANGDEAACAVQRGAPVSDGLSRLDVAPDCRKLMPGIERVKFWREQADGSVAFSENGVDPIVTLEVADGDGYESYAPVAPLLALNSDSSN</sequence>